<dbReference type="GO" id="GO:0003676">
    <property type="term" value="F:nucleic acid binding"/>
    <property type="evidence" value="ECO:0007669"/>
    <property type="project" value="InterPro"/>
</dbReference>
<comment type="caution">
    <text evidence="2">The sequence shown here is derived from an EMBL/GenBank/DDBJ whole genome shotgun (WGS) entry which is preliminary data.</text>
</comment>
<organism evidence="2 3">
    <name type="scientific">Leeuwenhoekiella nanhaiensis</name>
    <dbReference type="NCBI Taxonomy" id="1655491"/>
    <lineage>
        <taxon>Bacteria</taxon>
        <taxon>Pseudomonadati</taxon>
        <taxon>Bacteroidota</taxon>
        <taxon>Flavobacteriia</taxon>
        <taxon>Flavobacteriales</taxon>
        <taxon>Flavobacteriaceae</taxon>
        <taxon>Leeuwenhoekiella</taxon>
    </lineage>
</organism>
<dbReference type="Pfam" id="PF13683">
    <property type="entry name" value="rve_3"/>
    <property type="match status" value="1"/>
</dbReference>
<dbReference type="InterPro" id="IPR050900">
    <property type="entry name" value="Transposase_IS3/IS150/IS904"/>
</dbReference>
<dbReference type="PANTHER" id="PTHR46889:SF5">
    <property type="entry name" value="INTEGRASE PROTEIN"/>
    <property type="match status" value="1"/>
</dbReference>
<dbReference type="InterPro" id="IPR036397">
    <property type="entry name" value="RNaseH_sf"/>
</dbReference>
<dbReference type="InterPro" id="IPR048020">
    <property type="entry name" value="Transpos_IS3"/>
</dbReference>
<dbReference type="EMBL" id="NQXA01000030">
    <property type="protein sequence ID" value="PHQ27801.1"/>
    <property type="molecule type" value="Genomic_DNA"/>
</dbReference>
<dbReference type="Proteomes" id="UP000229433">
    <property type="component" value="Unassembled WGS sequence"/>
</dbReference>
<dbReference type="NCBIfam" id="NF033516">
    <property type="entry name" value="transpos_IS3"/>
    <property type="match status" value="1"/>
</dbReference>
<evidence type="ECO:0000313" key="3">
    <source>
        <dbReference type="Proteomes" id="UP000229433"/>
    </source>
</evidence>
<dbReference type="PROSITE" id="PS50994">
    <property type="entry name" value="INTEGRASE"/>
    <property type="match status" value="1"/>
</dbReference>
<evidence type="ECO:0000313" key="2">
    <source>
        <dbReference type="EMBL" id="PHQ27801.1"/>
    </source>
</evidence>
<dbReference type="Pfam" id="PF00665">
    <property type="entry name" value="rve"/>
    <property type="match status" value="1"/>
</dbReference>
<dbReference type="Gene3D" id="3.30.420.10">
    <property type="entry name" value="Ribonuclease H-like superfamily/Ribonuclease H"/>
    <property type="match status" value="1"/>
</dbReference>
<name>A0A2G1VM11_9FLAO</name>
<dbReference type="InterPro" id="IPR001584">
    <property type="entry name" value="Integrase_cat-core"/>
</dbReference>
<dbReference type="PANTHER" id="PTHR46889">
    <property type="entry name" value="TRANSPOSASE INSF FOR INSERTION SEQUENCE IS3B-RELATED"/>
    <property type="match status" value="1"/>
</dbReference>
<accession>A0A2G1VM11</accession>
<feature type="domain" description="Integrase catalytic" evidence="1">
    <location>
        <begin position="105"/>
        <end position="263"/>
    </location>
</feature>
<dbReference type="RefSeq" id="WP_099647717.1">
    <property type="nucleotide sequence ID" value="NZ_KZ319309.1"/>
</dbReference>
<keyword evidence="3" id="KW-1185">Reference proteome</keyword>
<proteinExistence type="predicted"/>
<evidence type="ECO:0000259" key="1">
    <source>
        <dbReference type="PROSITE" id="PS50994"/>
    </source>
</evidence>
<dbReference type="OrthoDB" id="9815231at2"/>
<gene>
    <name evidence="2" type="ORF">CJ305_18265</name>
</gene>
<dbReference type="InterPro" id="IPR012337">
    <property type="entry name" value="RNaseH-like_sf"/>
</dbReference>
<sequence>MSFSLNQLYSSIGITKQAVHQYARRQKDFDAKVAQVVVEADELREDFPGCGVEKMYDILQPDFIGRDRFVETMMSLGYRLKFKKNYRRTTIASKLYYPNLIKGMQVNKPNTIWQSDITYIPIEGKHYYAVFIIDVYTKKIVGYSVSDHMRASANVSALKMALKENRAPEIHHSDRGSQYTYKGYTDLLEQNGVKISMALSAQDNAYAERINRTIKNDYIERWKPKSFSELKTRIKRAVINYNYVRTHNAIQKMTPVAFEKQCSLLASQQRTTMTIFNNEIIT</sequence>
<reference evidence="2 3" key="1">
    <citation type="submission" date="2017-08" db="EMBL/GenBank/DDBJ databases">
        <title>The whole genome shortgun sequences of strain Leeuwenhoekiella nanhaiensis G18 from the South China Sea.</title>
        <authorList>
            <person name="Liu Q."/>
        </authorList>
    </citation>
    <scope>NUCLEOTIDE SEQUENCE [LARGE SCALE GENOMIC DNA]</scope>
    <source>
        <strain evidence="2 3">G18</strain>
    </source>
</reference>
<protein>
    <submittedName>
        <fullName evidence="2">Integrase</fullName>
    </submittedName>
</protein>
<dbReference type="AlphaFoldDB" id="A0A2G1VM11"/>
<dbReference type="SUPFAM" id="SSF53098">
    <property type="entry name" value="Ribonuclease H-like"/>
    <property type="match status" value="1"/>
</dbReference>
<dbReference type="GO" id="GO:0015074">
    <property type="term" value="P:DNA integration"/>
    <property type="evidence" value="ECO:0007669"/>
    <property type="project" value="InterPro"/>
</dbReference>